<dbReference type="Pfam" id="PF00168">
    <property type="entry name" value="C2"/>
    <property type="match status" value="1"/>
</dbReference>
<sequence>MTEETVGHPLTIPDESPESVHIQRSHCGSLECKDGKACGKVKMTHRGKFYDAALDIVSHVGEPSNYRKNKKMRRPFVASFFSFVDAEEESEEEEGGSTSEEEQAGKRKGKEKQKEEEEEDLKDVPFDRLPFSKDDCLWKPLFAKYRNRGYAKLELTIHGARDLLPMDHSLYKRGTSDPFFRLSLDGTPLLKSRTLTRTLNPQWEEIIDIDTFHPFCEIQIDLFDRDTFEEDDELGHVRIPIGRLQPDLFQRVWVPVACPSSVPLGTEAGMIEISCKLMMASEEAELYALTLPPPICLPQTWVLPALHMKTLEREALELKDKVLKRLLLPFVIGLFYLLLWKKWRVSALVLGAWWAACRHPCLFPSFGCLAVAAILHLWPEGSSHHVHFFSSSSSEKEKEKAADGSHAEGLRRGTPIHREEEKGAFSVRRWTNPSTGASTGALGSPQSTSENDAATGSVASQAAAILEDGAPESGRQSQARKETEEKKHTTSSAVQSSPRYNCKEEQHPFLTALNMLRGMVDVRVVKRYLRCVQIVVRSTLEGTRSLDSFLSGDPQVTGKKSLVFQLVGVASVLLLVARWIPFVFFLFSGLTGSAVLCCLSPHGRYGLALLIWMVIRQRRVPFDQLVISEFGKMADVKKGFRRRAGVLAGK</sequence>
<organism evidence="5">
    <name type="scientific">Chromera velia CCMP2878</name>
    <dbReference type="NCBI Taxonomy" id="1169474"/>
    <lineage>
        <taxon>Eukaryota</taxon>
        <taxon>Sar</taxon>
        <taxon>Alveolata</taxon>
        <taxon>Colpodellida</taxon>
        <taxon>Chromeraceae</taxon>
        <taxon>Chromera</taxon>
    </lineage>
</organism>
<feature type="compositionally biased region" description="Polar residues" evidence="3">
    <location>
        <begin position="429"/>
        <end position="438"/>
    </location>
</feature>
<dbReference type="InterPro" id="IPR035892">
    <property type="entry name" value="C2_domain_sf"/>
</dbReference>
<accession>A0A0G4FUU3</accession>
<dbReference type="Gene3D" id="2.60.40.150">
    <property type="entry name" value="C2 domain"/>
    <property type="match status" value="1"/>
</dbReference>
<evidence type="ECO:0000256" key="2">
    <source>
        <dbReference type="ARBA" id="ARBA00022837"/>
    </source>
</evidence>
<name>A0A0G4FUU3_9ALVE</name>
<evidence type="ECO:0000313" key="5">
    <source>
        <dbReference type="EMBL" id="CEM18364.1"/>
    </source>
</evidence>
<proteinExistence type="predicted"/>
<keyword evidence="2" id="KW-0106">Calcium</keyword>
<feature type="region of interest" description="Disordered" evidence="3">
    <location>
        <begin position="87"/>
        <end position="123"/>
    </location>
</feature>
<dbReference type="EMBL" id="CDMZ01000630">
    <property type="protein sequence ID" value="CEM18364.1"/>
    <property type="molecule type" value="Genomic_DNA"/>
</dbReference>
<dbReference type="PANTHER" id="PTHR45911">
    <property type="entry name" value="C2 DOMAIN-CONTAINING PROTEIN"/>
    <property type="match status" value="1"/>
</dbReference>
<feature type="domain" description="C2" evidence="4">
    <location>
        <begin position="133"/>
        <end position="254"/>
    </location>
</feature>
<evidence type="ECO:0000256" key="1">
    <source>
        <dbReference type="ARBA" id="ARBA00022723"/>
    </source>
</evidence>
<feature type="compositionally biased region" description="Basic and acidic residues" evidence="3">
    <location>
        <begin position="479"/>
        <end position="488"/>
    </location>
</feature>
<dbReference type="AlphaFoldDB" id="A0A0G4FUU3"/>
<protein>
    <recommendedName>
        <fullName evidence="4">C2 domain-containing protein</fullName>
    </recommendedName>
</protein>
<dbReference type="SUPFAM" id="SSF49562">
    <property type="entry name" value="C2 domain (Calcium/lipid-binding domain, CaLB)"/>
    <property type="match status" value="1"/>
</dbReference>
<dbReference type="PROSITE" id="PS50004">
    <property type="entry name" value="C2"/>
    <property type="match status" value="1"/>
</dbReference>
<dbReference type="SMART" id="SM00239">
    <property type="entry name" value="C2"/>
    <property type="match status" value="1"/>
</dbReference>
<feature type="region of interest" description="Disordered" evidence="3">
    <location>
        <begin position="395"/>
        <end position="500"/>
    </location>
</feature>
<feature type="compositionally biased region" description="Polar residues" evidence="3">
    <location>
        <begin position="490"/>
        <end position="499"/>
    </location>
</feature>
<dbReference type="CDD" id="cd00030">
    <property type="entry name" value="C2"/>
    <property type="match status" value="1"/>
</dbReference>
<keyword evidence="1" id="KW-0479">Metal-binding</keyword>
<gene>
    <name evidence="5" type="ORF">Cvel_18739</name>
</gene>
<reference evidence="5" key="1">
    <citation type="submission" date="2014-11" db="EMBL/GenBank/DDBJ databases">
        <authorList>
            <person name="Otto D Thomas"/>
            <person name="Naeem Raeece"/>
        </authorList>
    </citation>
    <scope>NUCLEOTIDE SEQUENCE</scope>
</reference>
<dbReference type="InterPro" id="IPR000008">
    <property type="entry name" value="C2_dom"/>
</dbReference>
<feature type="compositionally biased region" description="Basic and acidic residues" evidence="3">
    <location>
        <begin position="395"/>
        <end position="423"/>
    </location>
</feature>
<dbReference type="VEuPathDB" id="CryptoDB:Cvel_18739"/>
<evidence type="ECO:0000256" key="3">
    <source>
        <dbReference type="SAM" id="MobiDB-lite"/>
    </source>
</evidence>
<evidence type="ECO:0000259" key="4">
    <source>
        <dbReference type="PROSITE" id="PS50004"/>
    </source>
</evidence>
<feature type="compositionally biased region" description="Acidic residues" evidence="3">
    <location>
        <begin position="87"/>
        <end position="102"/>
    </location>
</feature>
<dbReference type="GO" id="GO:0046872">
    <property type="term" value="F:metal ion binding"/>
    <property type="evidence" value="ECO:0007669"/>
    <property type="project" value="UniProtKB-KW"/>
</dbReference>
<feature type="compositionally biased region" description="Low complexity" evidence="3">
    <location>
        <begin position="453"/>
        <end position="464"/>
    </location>
</feature>